<feature type="region of interest" description="Disordered" evidence="1">
    <location>
        <begin position="1"/>
        <end position="43"/>
    </location>
</feature>
<evidence type="ECO:0000313" key="2">
    <source>
        <dbReference type="EMBL" id="RVT42006.1"/>
    </source>
</evidence>
<accession>A0A437J927</accession>
<protein>
    <recommendedName>
        <fullName evidence="4">Ester cyclase</fullName>
    </recommendedName>
</protein>
<sequence>MADTDAAMFKQRTEKGLSADTHPTPIGTNKAAGSAAGKADNSDGTLRVPLSAMPHDYAISLRDALRGGTDKMLAVPDVARRQPMRGFEDQYVDIIDYIVRITHRIWEEKDIGYIYDTYRHNCRVQDDAGLQYGRDKIVADTVHTINAFPDIRLYADEIIWAGNEDTGFFTSHRTVITGTNTGYSRFGPPTGKRINLWCIANCLAEANEIHEEWVIYNQSAMLQQMGYNLFDKAREFGDMRVREGGPRVQPAEGTRLQGQGKPRQMALAKTSGFDIEGELRHSHHHVWNWRNMAALDRLYDPRLAFHGPTDRELRGLSAYKSFILSLIAMFPDIATQVEEVYWMGNEEEGYLASLRWSAVGTHRGFGVYGQPTGRQCRIWGINQYRIQGGRIREEWMMFNEFDLLQQIMASEPI</sequence>
<reference evidence="2 3" key="1">
    <citation type="submission" date="2019-01" db="EMBL/GenBank/DDBJ databases">
        <authorList>
            <person name="Chen W.-M."/>
        </authorList>
    </citation>
    <scope>NUCLEOTIDE SEQUENCE [LARGE SCALE GENOMIC DNA]</scope>
    <source>
        <strain evidence="2 3">TLA-22</strain>
    </source>
</reference>
<dbReference type="EMBL" id="RZUL01000002">
    <property type="protein sequence ID" value="RVT42006.1"/>
    <property type="molecule type" value="Genomic_DNA"/>
</dbReference>
<dbReference type="AlphaFoldDB" id="A0A437J927"/>
<comment type="caution">
    <text evidence="2">The sequence shown here is derived from an EMBL/GenBank/DDBJ whole genome shotgun (WGS) entry which is preliminary data.</text>
</comment>
<dbReference type="InterPro" id="IPR009959">
    <property type="entry name" value="Cyclase_SnoaL-like"/>
</dbReference>
<dbReference type="SUPFAM" id="SSF54427">
    <property type="entry name" value="NTF2-like"/>
    <property type="match status" value="2"/>
</dbReference>
<dbReference type="Proteomes" id="UP000282977">
    <property type="component" value="Unassembled WGS sequence"/>
</dbReference>
<proteinExistence type="predicted"/>
<dbReference type="Gene3D" id="3.10.450.50">
    <property type="match status" value="2"/>
</dbReference>
<dbReference type="Pfam" id="PF07366">
    <property type="entry name" value="SnoaL"/>
    <property type="match status" value="2"/>
</dbReference>
<evidence type="ECO:0008006" key="4">
    <source>
        <dbReference type="Google" id="ProtNLM"/>
    </source>
</evidence>
<gene>
    <name evidence="2" type="ORF">ENE74_07105</name>
</gene>
<keyword evidence="3" id="KW-1185">Reference proteome</keyword>
<dbReference type="OrthoDB" id="9810441at2"/>
<organism evidence="2 3">
    <name type="scientific">Sphingobium algorifonticola</name>
    <dbReference type="NCBI Taxonomy" id="2008318"/>
    <lineage>
        <taxon>Bacteria</taxon>
        <taxon>Pseudomonadati</taxon>
        <taxon>Pseudomonadota</taxon>
        <taxon>Alphaproteobacteria</taxon>
        <taxon>Sphingomonadales</taxon>
        <taxon>Sphingomonadaceae</taxon>
        <taxon>Sphingobium</taxon>
    </lineage>
</organism>
<dbReference type="GO" id="GO:0030638">
    <property type="term" value="P:polyketide metabolic process"/>
    <property type="evidence" value="ECO:0007669"/>
    <property type="project" value="InterPro"/>
</dbReference>
<dbReference type="RefSeq" id="WP_127690195.1">
    <property type="nucleotide sequence ID" value="NZ_RZUL01000002.1"/>
</dbReference>
<dbReference type="PANTHER" id="PTHR38436:SF1">
    <property type="entry name" value="ESTER CYCLASE"/>
    <property type="match status" value="1"/>
</dbReference>
<dbReference type="InterPro" id="IPR032710">
    <property type="entry name" value="NTF2-like_dom_sf"/>
</dbReference>
<name>A0A437J927_9SPHN</name>
<evidence type="ECO:0000256" key="1">
    <source>
        <dbReference type="SAM" id="MobiDB-lite"/>
    </source>
</evidence>
<evidence type="ECO:0000313" key="3">
    <source>
        <dbReference type="Proteomes" id="UP000282977"/>
    </source>
</evidence>
<dbReference type="PANTHER" id="PTHR38436">
    <property type="entry name" value="POLYKETIDE CYCLASE SNOAL-LIKE DOMAIN"/>
    <property type="match status" value="1"/>
</dbReference>